<dbReference type="PANTHER" id="PTHR30600">
    <property type="entry name" value="CYTOCHROME C PEROXIDASE-RELATED"/>
    <property type="match status" value="1"/>
</dbReference>
<keyword evidence="2 4" id="KW-0479">Metal-binding</keyword>
<evidence type="ECO:0000313" key="7">
    <source>
        <dbReference type="EMBL" id="THV12455.1"/>
    </source>
</evidence>
<feature type="domain" description="Cytochrome c" evidence="6">
    <location>
        <begin position="373"/>
        <end position="551"/>
    </location>
</feature>
<accession>A0ABY2QS37</accession>
<protein>
    <recommendedName>
        <fullName evidence="6">Cytochrome c domain-containing protein</fullName>
    </recommendedName>
</protein>
<comment type="caution">
    <text evidence="7">The sequence shown here is derived from an EMBL/GenBank/DDBJ whole genome shotgun (WGS) entry which is preliminary data.</text>
</comment>
<name>A0ABY2QS37_9HYPH</name>
<keyword evidence="1 4" id="KW-0349">Heme</keyword>
<gene>
    <name evidence="7" type="ORF">E9677_16930</name>
</gene>
<dbReference type="InterPro" id="IPR036909">
    <property type="entry name" value="Cyt_c-like_dom_sf"/>
</dbReference>
<dbReference type="PANTHER" id="PTHR30600:SF9">
    <property type="entry name" value="BLR7738 PROTEIN"/>
    <property type="match status" value="1"/>
</dbReference>
<dbReference type="InterPro" id="IPR009056">
    <property type="entry name" value="Cyt_c-like_dom"/>
</dbReference>
<evidence type="ECO:0000313" key="8">
    <source>
        <dbReference type="Proteomes" id="UP000309667"/>
    </source>
</evidence>
<evidence type="ECO:0000256" key="3">
    <source>
        <dbReference type="ARBA" id="ARBA00023004"/>
    </source>
</evidence>
<proteinExistence type="predicted"/>
<organism evidence="7 8">
    <name type="scientific">Rhizobium rhizophilum</name>
    <dbReference type="NCBI Taxonomy" id="1850373"/>
    <lineage>
        <taxon>Bacteria</taxon>
        <taxon>Pseudomonadati</taxon>
        <taxon>Pseudomonadota</taxon>
        <taxon>Alphaproteobacteria</taxon>
        <taxon>Hyphomicrobiales</taxon>
        <taxon>Rhizobiaceae</taxon>
        <taxon>Rhizobium/Agrobacterium group</taxon>
        <taxon>Rhizobium</taxon>
    </lineage>
</organism>
<evidence type="ECO:0000259" key="6">
    <source>
        <dbReference type="PROSITE" id="PS51007"/>
    </source>
</evidence>
<dbReference type="EMBL" id="STGT01000004">
    <property type="protein sequence ID" value="THV12455.1"/>
    <property type="molecule type" value="Genomic_DNA"/>
</dbReference>
<reference evidence="7 8" key="1">
    <citation type="submission" date="2019-04" db="EMBL/GenBank/DDBJ databases">
        <title>Genome sequence of strain 7209-2.</title>
        <authorList>
            <person name="Gao J."/>
            <person name="Sun J."/>
        </authorList>
    </citation>
    <scope>NUCLEOTIDE SEQUENCE [LARGE SCALE GENOMIC DNA]</scope>
    <source>
        <strain evidence="7 8">7209-2</strain>
    </source>
</reference>
<dbReference type="PROSITE" id="PS51007">
    <property type="entry name" value="CYTC"/>
    <property type="match status" value="1"/>
</dbReference>
<dbReference type="Proteomes" id="UP000309667">
    <property type="component" value="Unassembled WGS sequence"/>
</dbReference>
<keyword evidence="5" id="KW-0812">Transmembrane</keyword>
<keyword evidence="5" id="KW-1133">Transmembrane helix</keyword>
<evidence type="ECO:0000256" key="4">
    <source>
        <dbReference type="PROSITE-ProRule" id="PRU00433"/>
    </source>
</evidence>
<keyword evidence="8" id="KW-1185">Reference proteome</keyword>
<keyword evidence="5" id="KW-0472">Membrane</keyword>
<dbReference type="Pfam" id="PF21419">
    <property type="entry name" value="RoxA-like_Cyt-c"/>
    <property type="match status" value="1"/>
</dbReference>
<feature type="transmembrane region" description="Helical" evidence="5">
    <location>
        <begin position="20"/>
        <end position="40"/>
    </location>
</feature>
<dbReference type="InterPro" id="IPR051395">
    <property type="entry name" value="Cytochrome_c_Peroxidase/MauG"/>
</dbReference>
<evidence type="ECO:0000256" key="5">
    <source>
        <dbReference type="SAM" id="Phobius"/>
    </source>
</evidence>
<sequence length="551" mass="58221">MQGLLCFMRSTIRGTGRRTFRILSLVALAFALGFAGYLFLAAAPEGRSLAAPRTGTAAKLAAKGAAVFAGGGFGGISQTSLETNAVPFKLIAAALMMDEQARDPTASTDLATLRRVMRRFGFLYPEIVDGAPPGMRLPLAEKPLGMTHGFIAPVGGARVEVANLGCAACHAGVAYSADGAPQPGRAVLGMPNTSLDLESYTQSIFTALRRHASDPALLAMADTLFPQMSWQERASLRWIVLPLARGRLATLADAARALAFPNGLPGATNGVAALKFQMGTPLLGDGAGDRGFVSIPDLGLRHHRSRLLVDGAYATPSGKADPHELAVITSFFTVPSMGVTPEMARRHIPEAEAIFAWLTDYRPQAYPGSIDRAAAEQGAALYARGCASCHGSFDWNAGVPRLASYPDWIGDVGTDPLRAQAVDSGLAEAIRKSAYGTAISLTNGQGYAAPPLAGVWASAPYLHNGSVPSLAALLEPRLRPARFMVGGHALDWQSMGLRLTPEGRYPPDYTPFSEPQWIDTTEPGLGNGGHVYGSELTQEERQALIAFLKLL</sequence>
<dbReference type="SUPFAM" id="SSF46626">
    <property type="entry name" value="Cytochrome c"/>
    <property type="match status" value="1"/>
</dbReference>
<evidence type="ECO:0000256" key="1">
    <source>
        <dbReference type="ARBA" id="ARBA00022617"/>
    </source>
</evidence>
<keyword evidence="3 4" id="KW-0408">Iron</keyword>
<dbReference type="Gene3D" id="1.10.760.10">
    <property type="entry name" value="Cytochrome c-like domain"/>
    <property type="match status" value="1"/>
</dbReference>
<evidence type="ECO:0000256" key="2">
    <source>
        <dbReference type="ARBA" id="ARBA00022723"/>
    </source>
</evidence>